<proteinExistence type="predicted"/>
<comment type="caution">
    <text evidence="4">The sequence shown here is derived from an EMBL/GenBank/DDBJ whole genome shotgun (WGS) entry which is preliminary data.</text>
</comment>
<keyword evidence="4" id="KW-0808">Transferase</keyword>
<accession>A0A0K9F5J0</accession>
<dbReference type="AlphaFoldDB" id="A0A0K9F5J0"/>
<dbReference type="InterPro" id="IPR027417">
    <property type="entry name" value="P-loop_NTPase"/>
</dbReference>
<evidence type="ECO:0000313" key="4">
    <source>
        <dbReference type="EMBL" id="KMY29795.1"/>
    </source>
</evidence>
<dbReference type="PROSITE" id="PS50893">
    <property type="entry name" value="ABC_TRANSPORTER_2"/>
    <property type="match status" value="1"/>
</dbReference>
<dbReference type="CDD" id="cd03263">
    <property type="entry name" value="ABC_subfamily_A"/>
    <property type="match status" value="1"/>
</dbReference>
<dbReference type="PANTHER" id="PTHR43038">
    <property type="entry name" value="ATP-BINDING CASSETTE, SUB-FAMILY H, MEMBER 1"/>
    <property type="match status" value="1"/>
</dbReference>
<evidence type="ECO:0000313" key="5">
    <source>
        <dbReference type="Proteomes" id="UP000037326"/>
    </source>
</evidence>
<feature type="domain" description="ABC transporter" evidence="3">
    <location>
        <begin position="6"/>
        <end position="234"/>
    </location>
</feature>
<dbReference type="PROSITE" id="PS00211">
    <property type="entry name" value="ABC_TRANSPORTER_1"/>
    <property type="match status" value="1"/>
</dbReference>
<dbReference type="Proteomes" id="UP000037326">
    <property type="component" value="Unassembled WGS sequence"/>
</dbReference>
<dbReference type="RefSeq" id="WP_049668696.1">
    <property type="nucleotide sequence ID" value="NZ_JBIVOC010000001.1"/>
</dbReference>
<dbReference type="Pfam" id="PF00005">
    <property type="entry name" value="ABC_tran"/>
    <property type="match status" value="1"/>
</dbReference>
<dbReference type="SMART" id="SM00382">
    <property type="entry name" value="AAA"/>
    <property type="match status" value="1"/>
</dbReference>
<protein>
    <submittedName>
        <fullName evidence="4">Glycosyl transferase family 2</fullName>
    </submittedName>
</protein>
<dbReference type="GO" id="GO:0016887">
    <property type="term" value="F:ATP hydrolysis activity"/>
    <property type="evidence" value="ECO:0007669"/>
    <property type="project" value="InterPro"/>
</dbReference>
<dbReference type="Gene3D" id="3.40.50.300">
    <property type="entry name" value="P-loop containing nucleotide triphosphate hydrolases"/>
    <property type="match status" value="1"/>
</dbReference>
<dbReference type="SUPFAM" id="SSF52540">
    <property type="entry name" value="P-loop containing nucleoside triphosphate hydrolases"/>
    <property type="match status" value="1"/>
</dbReference>
<gene>
    <name evidence="4" type="ORF">ACZ11_22190</name>
</gene>
<keyword evidence="1" id="KW-0547">Nucleotide-binding</keyword>
<dbReference type="GO" id="GO:0005524">
    <property type="term" value="F:ATP binding"/>
    <property type="evidence" value="ECO:0007669"/>
    <property type="project" value="UniProtKB-KW"/>
</dbReference>
<name>A0A0K9F5J0_9BACI</name>
<dbReference type="InterPro" id="IPR003593">
    <property type="entry name" value="AAA+_ATPase"/>
</dbReference>
<dbReference type="InterPro" id="IPR003439">
    <property type="entry name" value="ABC_transporter-like_ATP-bd"/>
</dbReference>
<dbReference type="EMBL" id="LFXJ01000010">
    <property type="protein sequence ID" value="KMY29795.1"/>
    <property type="molecule type" value="Genomic_DNA"/>
</dbReference>
<dbReference type="PANTHER" id="PTHR43038:SF3">
    <property type="entry name" value="ABC TRANSPORTER G FAMILY MEMBER 20 ISOFORM X1"/>
    <property type="match status" value="1"/>
</dbReference>
<sequence>MGNNAISLNSIEKKFHQKQVIAPLSLEIPKGQLIGLLGPSGCGKTTLIKMIMGMIKPDNGSIQVLNHTVPHKQLLTDIGYMAQSDALYLDLTGEENLHFFAKLYRLSKKERDERVNYAASLVHLTDDLNIKVLNYSGGMKRRLSLAIALIQNPKLLILDEPTVGIDPVLKKEIWQELIRLKNDEHKTILVTTHAMDEAERCDQLAMLRNGHIIAHGTPHDLKAHYQAKDFDEVFLKAGGEAL</sequence>
<dbReference type="GeneID" id="96600922"/>
<keyword evidence="2" id="KW-0067">ATP-binding</keyword>
<dbReference type="GO" id="GO:0016740">
    <property type="term" value="F:transferase activity"/>
    <property type="evidence" value="ECO:0007669"/>
    <property type="project" value="UniProtKB-KW"/>
</dbReference>
<dbReference type="InterPro" id="IPR017871">
    <property type="entry name" value="ABC_transporter-like_CS"/>
</dbReference>
<evidence type="ECO:0000256" key="1">
    <source>
        <dbReference type="ARBA" id="ARBA00022741"/>
    </source>
</evidence>
<organism evidence="4 5">
    <name type="scientific">Lysinibacillus xylanilyticus</name>
    <dbReference type="NCBI Taxonomy" id="582475"/>
    <lineage>
        <taxon>Bacteria</taxon>
        <taxon>Bacillati</taxon>
        <taxon>Bacillota</taxon>
        <taxon>Bacilli</taxon>
        <taxon>Bacillales</taxon>
        <taxon>Bacillaceae</taxon>
        <taxon>Lysinibacillus</taxon>
    </lineage>
</organism>
<evidence type="ECO:0000256" key="2">
    <source>
        <dbReference type="ARBA" id="ARBA00022840"/>
    </source>
</evidence>
<reference evidence="5" key="1">
    <citation type="submission" date="2015-07" db="EMBL/GenBank/DDBJ databases">
        <authorList>
            <person name="Liu B."/>
            <person name="Wang J."/>
            <person name="Zhu Y."/>
            <person name="Liu G."/>
            <person name="Chen Q."/>
            <person name="Lan J."/>
            <person name="Che J."/>
            <person name="Ge C."/>
            <person name="Shi H."/>
            <person name="Pan Z."/>
            <person name="Liu X."/>
        </authorList>
    </citation>
    <scope>NUCLEOTIDE SEQUENCE [LARGE SCALE GENOMIC DNA]</scope>
    <source>
        <strain evidence="5">DSM 23493</strain>
    </source>
</reference>
<dbReference type="PATRIC" id="fig|582475.4.peg.3558"/>
<dbReference type="OrthoDB" id="9804819at2"/>
<evidence type="ECO:0000259" key="3">
    <source>
        <dbReference type="PROSITE" id="PS50893"/>
    </source>
</evidence>